<dbReference type="PANTHER" id="PTHR13391">
    <property type="entry name" value="MITOCHONDRIAL DISTRIBUTION REGULATOR MISATO"/>
    <property type="match status" value="1"/>
</dbReference>
<evidence type="ECO:0000313" key="1">
    <source>
        <dbReference type="EMBL" id="PIO32588.1"/>
    </source>
</evidence>
<keyword evidence="2" id="KW-1185">Reference proteome</keyword>
<reference evidence="2" key="1">
    <citation type="journal article" date="2017" name="Nat. Commun.">
        <title>The North American bullfrog draft genome provides insight into hormonal regulation of long noncoding RNA.</title>
        <authorList>
            <person name="Hammond S.A."/>
            <person name="Warren R.L."/>
            <person name="Vandervalk B.P."/>
            <person name="Kucuk E."/>
            <person name="Khan H."/>
            <person name="Gibb E.A."/>
            <person name="Pandoh P."/>
            <person name="Kirk H."/>
            <person name="Zhao Y."/>
            <person name="Jones M."/>
            <person name="Mungall A.J."/>
            <person name="Coope R."/>
            <person name="Pleasance S."/>
            <person name="Moore R.A."/>
            <person name="Holt R.A."/>
            <person name="Round J.M."/>
            <person name="Ohora S."/>
            <person name="Walle B.V."/>
            <person name="Veldhoen N."/>
            <person name="Helbing C.C."/>
            <person name="Birol I."/>
        </authorList>
    </citation>
    <scope>NUCLEOTIDE SEQUENCE [LARGE SCALE GENOMIC DNA]</scope>
</reference>
<organism evidence="1 2">
    <name type="scientific">Aquarana catesbeiana</name>
    <name type="common">American bullfrog</name>
    <name type="synonym">Rana catesbeiana</name>
    <dbReference type="NCBI Taxonomy" id="8400"/>
    <lineage>
        <taxon>Eukaryota</taxon>
        <taxon>Metazoa</taxon>
        <taxon>Chordata</taxon>
        <taxon>Craniata</taxon>
        <taxon>Vertebrata</taxon>
        <taxon>Euteleostomi</taxon>
        <taxon>Amphibia</taxon>
        <taxon>Batrachia</taxon>
        <taxon>Anura</taxon>
        <taxon>Neobatrachia</taxon>
        <taxon>Ranoidea</taxon>
        <taxon>Ranidae</taxon>
        <taxon>Aquarana</taxon>
    </lineage>
</organism>
<dbReference type="PANTHER" id="PTHR13391:SF0">
    <property type="entry name" value="PROTEIN MISATO HOMOLOG 1"/>
    <property type="match status" value="1"/>
</dbReference>
<gene>
    <name evidence="1" type="ORF">AB205_0049570</name>
</gene>
<dbReference type="OrthoDB" id="271881at2759"/>
<dbReference type="GO" id="GO:0007005">
    <property type="term" value="P:mitochondrion organization"/>
    <property type="evidence" value="ECO:0007669"/>
    <property type="project" value="InterPro"/>
</dbReference>
<accession>A0A2G9RXF2</accession>
<evidence type="ECO:0000313" key="2">
    <source>
        <dbReference type="Proteomes" id="UP000228934"/>
    </source>
</evidence>
<dbReference type="AlphaFoldDB" id="A0A2G9RXF2"/>
<dbReference type="Proteomes" id="UP000228934">
    <property type="component" value="Unassembled WGS sequence"/>
</dbReference>
<sequence length="146" mass="15975">MTSPPWRSLSACADGAPLFSQSVVLRGVPRRQQISVSHLLGTPCMLGPTFPQFFSRYITKDGVTEEEPLTDSTVVGGVPVMAALHSSSALQLSLRSLCDEVTKMDVKRSANFSTAGIEEEELKEAIDELRSLARCYQMYEGEDSDD</sequence>
<dbReference type="InterPro" id="IPR049942">
    <property type="entry name" value="DML1/Misato"/>
</dbReference>
<dbReference type="EMBL" id="KV930492">
    <property type="protein sequence ID" value="PIO32588.1"/>
    <property type="molecule type" value="Genomic_DNA"/>
</dbReference>
<proteinExistence type="predicted"/>
<protein>
    <submittedName>
        <fullName evidence="1">Uncharacterized protein</fullName>
    </submittedName>
</protein>
<name>A0A2G9RXF2_AQUCT</name>
<dbReference type="GO" id="GO:0005739">
    <property type="term" value="C:mitochondrion"/>
    <property type="evidence" value="ECO:0007669"/>
    <property type="project" value="TreeGrafter"/>
</dbReference>